<keyword evidence="1" id="KW-0812">Transmembrane</keyword>
<dbReference type="Proteomes" id="UP001461163">
    <property type="component" value="Unassembled WGS sequence"/>
</dbReference>
<feature type="transmembrane region" description="Helical" evidence="1">
    <location>
        <begin position="29"/>
        <end position="48"/>
    </location>
</feature>
<comment type="caution">
    <text evidence="2">The sequence shown here is derived from an EMBL/GenBank/DDBJ whole genome shotgun (WGS) entry which is preliminary data.</text>
</comment>
<evidence type="ECO:0000313" key="2">
    <source>
        <dbReference type="EMBL" id="MEM5496218.1"/>
    </source>
</evidence>
<evidence type="ECO:0008006" key="4">
    <source>
        <dbReference type="Google" id="ProtNLM"/>
    </source>
</evidence>
<dbReference type="EMBL" id="JBBMQS010000001">
    <property type="protein sequence ID" value="MEM5496218.1"/>
    <property type="molecule type" value="Genomic_DNA"/>
</dbReference>
<keyword evidence="1" id="KW-0472">Membrane</keyword>
<gene>
    <name evidence="2" type="ORF">WNY77_02290</name>
</gene>
<accession>A0ABU9SRT0</accession>
<proteinExistence type="predicted"/>
<dbReference type="RefSeq" id="WP_152334449.1">
    <property type="nucleotide sequence ID" value="NZ_JBBMQS010000001.1"/>
</dbReference>
<name>A0ABU9SRT0_9ALTE</name>
<feature type="transmembrane region" description="Helical" evidence="1">
    <location>
        <begin position="68"/>
        <end position="89"/>
    </location>
</feature>
<organism evidence="2 3">
    <name type="scientific">Paraglaciecola mesophila</name>
    <dbReference type="NCBI Taxonomy" id="197222"/>
    <lineage>
        <taxon>Bacteria</taxon>
        <taxon>Pseudomonadati</taxon>
        <taxon>Pseudomonadota</taxon>
        <taxon>Gammaproteobacteria</taxon>
        <taxon>Alteromonadales</taxon>
        <taxon>Alteromonadaceae</taxon>
        <taxon>Paraglaciecola</taxon>
    </lineage>
</organism>
<evidence type="ECO:0000313" key="3">
    <source>
        <dbReference type="Proteomes" id="UP001461163"/>
    </source>
</evidence>
<keyword evidence="1" id="KW-1133">Transmembrane helix</keyword>
<sequence>MASLFPLPSVVNNDNPNPKKYTAKGRYHSNLLVVLIAMDVLGVFVMLMGLRQQFHQQGVLPETIDGPYAGVMMVVAGVMLTLPFFIWSFKASFRPFGTLNK</sequence>
<protein>
    <recommendedName>
        <fullName evidence="4">DUF1418 family protein</fullName>
    </recommendedName>
</protein>
<reference evidence="2 3" key="1">
    <citation type="submission" date="2024-03" db="EMBL/GenBank/DDBJ databases">
        <title>Community enrichment and isolation of bacterial strains for fucoidan degradation.</title>
        <authorList>
            <person name="Sichert A."/>
        </authorList>
    </citation>
    <scope>NUCLEOTIDE SEQUENCE [LARGE SCALE GENOMIC DNA]</scope>
    <source>
        <strain evidence="2 3">AS12</strain>
    </source>
</reference>
<keyword evidence="3" id="KW-1185">Reference proteome</keyword>
<evidence type="ECO:0000256" key="1">
    <source>
        <dbReference type="SAM" id="Phobius"/>
    </source>
</evidence>